<organism evidence="2 3">
    <name type="scientific">Roseivirga thermotolerans</name>
    <dbReference type="NCBI Taxonomy" id="1758176"/>
    <lineage>
        <taxon>Bacteria</taxon>
        <taxon>Pseudomonadati</taxon>
        <taxon>Bacteroidota</taxon>
        <taxon>Cytophagia</taxon>
        <taxon>Cytophagales</taxon>
        <taxon>Roseivirgaceae</taxon>
        <taxon>Roseivirga</taxon>
    </lineage>
</organism>
<accession>A0ABQ3IAX1</accession>
<dbReference type="EMBL" id="BNAG01000003">
    <property type="protein sequence ID" value="GHE66735.1"/>
    <property type="molecule type" value="Genomic_DNA"/>
</dbReference>
<evidence type="ECO:0000313" key="3">
    <source>
        <dbReference type="Proteomes" id="UP000658258"/>
    </source>
</evidence>
<proteinExistence type="predicted"/>
<keyword evidence="1" id="KW-1133">Transmembrane helix</keyword>
<keyword evidence="3" id="KW-1185">Reference proteome</keyword>
<comment type="caution">
    <text evidence="2">The sequence shown here is derived from an EMBL/GenBank/DDBJ whole genome shotgun (WGS) entry which is preliminary data.</text>
</comment>
<reference evidence="3" key="1">
    <citation type="journal article" date="2019" name="Int. J. Syst. Evol. Microbiol.">
        <title>The Global Catalogue of Microorganisms (GCM) 10K type strain sequencing project: providing services to taxonomists for standard genome sequencing and annotation.</title>
        <authorList>
            <consortium name="The Broad Institute Genomics Platform"/>
            <consortium name="The Broad Institute Genome Sequencing Center for Infectious Disease"/>
            <person name="Wu L."/>
            <person name="Ma J."/>
        </authorList>
    </citation>
    <scope>NUCLEOTIDE SEQUENCE [LARGE SCALE GENOMIC DNA]</scope>
    <source>
        <strain evidence="3">CGMCC 1.15111</strain>
    </source>
</reference>
<keyword evidence="1" id="KW-0472">Membrane</keyword>
<feature type="transmembrane region" description="Helical" evidence="1">
    <location>
        <begin position="138"/>
        <end position="159"/>
    </location>
</feature>
<dbReference type="Proteomes" id="UP000658258">
    <property type="component" value="Unassembled WGS sequence"/>
</dbReference>
<sequence length="280" mass="32364">MAQAQETKPIGYFLKDSVKIGESVAYSLSYKDRKNRPVIFPDSLFNFAPFELLDKAYFDTRSDTINSIDSAVYYLATFEIDTVQFLALPVFVFTGKDSIPVYSAKDSIVLNQVVTQMPDSVNLAETNAFQPVSLQFNYPYWTIGLVLLGLICLVVLIVWGKEIRKRIRLYRLKKKLEKFQAEFDREIEAISSETDKTKIESLLKFWKTYMESLEQVPFTKLTTKEIVKIQQNSSLEETLKSIDRNIYSPIAVSALQNDFEFLKDYSIDRYNHITEEIKNA</sequence>
<evidence type="ECO:0008006" key="4">
    <source>
        <dbReference type="Google" id="ProtNLM"/>
    </source>
</evidence>
<evidence type="ECO:0000256" key="1">
    <source>
        <dbReference type="SAM" id="Phobius"/>
    </source>
</evidence>
<name>A0ABQ3IAX1_9BACT</name>
<protein>
    <recommendedName>
        <fullName evidence="4">Protein BatD</fullName>
    </recommendedName>
</protein>
<keyword evidence="1" id="KW-0812">Transmembrane</keyword>
<evidence type="ECO:0000313" key="2">
    <source>
        <dbReference type="EMBL" id="GHE66735.1"/>
    </source>
</evidence>
<gene>
    <name evidence="2" type="ORF">GCM10011340_22690</name>
</gene>